<evidence type="ECO:0000313" key="2">
    <source>
        <dbReference type="WBParaSite" id="ACRNAN_scaffold4849.g28577.t1"/>
    </source>
</evidence>
<evidence type="ECO:0000313" key="1">
    <source>
        <dbReference type="Proteomes" id="UP000887540"/>
    </source>
</evidence>
<keyword evidence="1" id="KW-1185">Reference proteome</keyword>
<proteinExistence type="predicted"/>
<dbReference type="AlphaFoldDB" id="A0A914E0S6"/>
<reference evidence="2" key="1">
    <citation type="submission" date="2022-11" db="UniProtKB">
        <authorList>
            <consortium name="WormBaseParasite"/>
        </authorList>
    </citation>
    <scope>IDENTIFICATION</scope>
</reference>
<accession>A0A914E0S6</accession>
<name>A0A914E0S6_9BILA</name>
<protein>
    <submittedName>
        <fullName evidence="2">Uncharacterized protein</fullName>
    </submittedName>
</protein>
<dbReference type="WBParaSite" id="ACRNAN_scaffold4849.g28577.t1">
    <property type="protein sequence ID" value="ACRNAN_scaffold4849.g28577.t1"/>
    <property type="gene ID" value="ACRNAN_scaffold4849.g28577"/>
</dbReference>
<organism evidence="1 2">
    <name type="scientific">Acrobeloides nanus</name>
    <dbReference type="NCBI Taxonomy" id="290746"/>
    <lineage>
        <taxon>Eukaryota</taxon>
        <taxon>Metazoa</taxon>
        <taxon>Ecdysozoa</taxon>
        <taxon>Nematoda</taxon>
        <taxon>Chromadorea</taxon>
        <taxon>Rhabditida</taxon>
        <taxon>Tylenchina</taxon>
        <taxon>Cephalobomorpha</taxon>
        <taxon>Cephaloboidea</taxon>
        <taxon>Cephalobidae</taxon>
        <taxon>Acrobeloides</taxon>
    </lineage>
</organism>
<sequence length="103" mass="12095">MGQRISNNSFFKASTINWEEFVQLINEINIRCIKVKKSGSYISFAVKKGTDETFLWKHTIRICCLKKVLTICPIKWRIRIVITIGLIQKFSDFTFYTLSIDRV</sequence>
<dbReference type="Proteomes" id="UP000887540">
    <property type="component" value="Unplaced"/>
</dbReference>